<accession>A0A0B7BDK1</accession>
<proteinExistence type="predicted"/>
<dbReference type="AlphaFoldDB" id="A0A0B7BDK1"/>
<protein>
    <submittedName>
        <fullName evidence="1">Uncharacterized protein</fullName>
    </submittedName>
</protein>
<evidence type="ECO:0000313" key="1">
    <source>
        <dbReference type="EMBL" id="CEK90401.1"/>
    </source>
</evidence>
<dbReference type="EMBL" id="HACG01043536">
    <property type="protein sequence ID" value="CEK90401.1"/>
    <property type="molecule type" value="Transcribed_RNA"/>
</dbReference>
<reference evidence="1" key="1">
    <citation type="submission" date="2014-12" db="EMBL/GenBank/DDBJ databases">
        <title>Insight into the proteome of Arion vulgaris.</title>
        <authorList>
            <person name="Aradska J."/>
            <person name="Bulat T."/>
            <person name="Smidak R."/>
            <person name="Sarate P."/>
            <person name="Gangsoo J."/>
            <person name="Sialana F."/>
            <person name="Bilban M."/>
            <person name="Lubec G."/>
        </authorList>
    </citation>
    <scope>NUCLEOTIDE SEQUENCE</scope>
    <source>
        <tissue evidence="1">Skin</tissue>
    </source>
</reference>
<sequence length="50" mass="5903">MVYTRERNKSTKSLWTAIEKMMVEDLDVMPKHVKQILVNMTSSIPIIMHK</sequence>
<name>A0A0B7BDK1_9EUPU</name>
<organism evidence="1">
    <name type="scientific">Arion vulgaris</name>
    <dbReference type="NCBI Taxonomy" id="1028688"/>
    <lineage>
        <taxon>Eukaryota</taxon>
        <taxon>Metazoa</taxon>
        <taxon>Spiralia</taxon>
        <taxon>Lophotrochozoa</taxon>
        <taxon>Mollusca</taxon>
        <taxon>Gastropoda</taxon>
        <taxon>Heterobranchia</taxon>
        <taxon>Euthyneura</taxon>
        <taxon>Panpulmonata</taxon>
        <taxon>Eupulmonata</taxon>
        <taxon>Stylommatophora</taxon>
        <taxon>Helicina</taxon>
        <taxon>Arionoidea</taxon>
        <taxon>Arionidae</taxon>
        <taxon>Arion</taxon>
    </lineage>
</organism>
<gene>
    <name evidence="1" type="primary">ORF176573</name>
</gene>